<dbReference type="CDD" id="cd00063">
    <property type="entry name" value="FN3"/>
    <property type="match status" value="1"/>
</dbReference>
<evidence type="ECO:0000256" key="3">
    <source>
        <dbReference type="ARBA" id="ARBA00022729"/>
    </source>
</evidence>
<evidence type="ECO:0000313" key="11">
    <source>
        <dbReference type="Proteomes" id="UP001652642"/>
    </source>
</evidence>
<keyword evidence="7" id="KW-0325">Glycoprotein</keyword>
<dbReference type="PANTHER" id="PTHR23037">
    <property type="entry name" value="CYTOKINE RECEPTOR"/>
    <property type="match status" value="1"/>
</dbReference>
<dbReference type="PANTHER" id="PTHR23037:SF29">
    <property type="entry name" value="INTERLEUKIN-9 RECEPTOR"/>
    <property type="match status" value="1"/>
</dbReference>
<accession>A0ABM5F0J8</accession>
<dbReference type="GeneID" id="110085001"/>
<reference evidence="12" key="1">
    <citation type="submission" date="2025-08" db="UniProtKB">
        <authorList>
            <consortium name="RefSeq"/>
        </authorList>
    </citation>
    <scope>IDENTIFICATION</scope>
</reference>
<protein>
    <recommendedName>
        <fullName evidence="10">Fibronectin type-III domain-containing protein</fullName>
    </recommendedName>
</protein>
<proteinExistence type="predicted"/>
<comment type="subcellular location">
    <subcellularLocation>
        <location evidence="1">Membrane</location>
        <topology evidence="1">Single-pass type I membrane protein</topology>
    </subcellularLocation>
</comment>
<feature type="compositionally biased region" description="Basic and acidic residues" evidence="8">
    <location>
        <begin position="447"/>
        <end position="456"/>
    </location>
</feature>
<feature type="region of interest" description="Disordered" evidence="8">
    <location>
        <begin position="435"/>
        <end position="465"/>
    </location>
</feature>
<dbReference type="InterPro" id="IPR003531">
    <property type="entry name" value="Hempt_rcpt_S_F1_CS"/>
</dbReference>
<gene>
    <name evidence="12" type="primary">LOC110085001</name>
</gene>
<evidence type="ECO:0000259" key="10">
    <source>
        <dbReference type="PROSITE" id="PS50853"/>
    </source>
</evidence>
<dbReference type="InterPro" id="IPR003961">
    <property type="entry name" value="FN3_dom"/>
</dbReference>
<sequence length="527" mass="57808">MIKPGLLALRRSHGTASLVQLLFLPLFVAEEEGQQTGISDNVKCLNNYGLGGCRVDCVWHRHGTPGEAQFSLSFSRLALRQPGARAQEKARSPNAWSIHSDAGHFRCNLSAFPKAQETYRCSAECEDEFTENDQFRVSLHATFPGKTLVYPVFALYEPRMNILCDPPVDLKSNMSSNKCRIQWKKPPAYEYIFLGDWQWELAFKTTQAPWEQAQTKTLVNKDAFVEIDGSQLLPGTNYTARLRCKTPDTEERYRSYWSPWSPATTWKTPPEADGPKLLDPSHLRSLLFLALPFCLGALLLALKVFSRAKASWGAKIPTPAAFFQPLYIAHNGDFKDWAGLTEKGPWLASGIENHSPTKGSSKGDKGNGALTASPIKAVTHKGPQPLPEESPACLYIMVEEVAPEQVQKGLQPNCRHGAEPPLPLPWGSSLWVKGHGEAGQEGAPPLKGREGPHHPEWGPQTLPSCSSSSSSDYCMWGSDSSSRPGSIAKTKTLQGIWLGRLSSTSENPCQATPGSPSLTDASCSPQL</sequence>
<keyword evidence="5" id="KW-0472">Membrane</keyword>
<evidence type="ECO:0000256" key="4">
    <source>
        <dbReference type="ARBA" id="ARBA00022989"/>
    </source>
</evidence>
<dbReference type="PROSITE" id="PS01355">
    <property type="entry name" value="HEMATOPO_REC_S_F1"/>
    <property type="match status" value="1"/>
</dbReference>
<dbReference type="SUPFAM" id="SSF49265">
    <property type="entry name" value="Fibronectin type III"/>
    <property type="match status" value="1"/>
</dbReference>
<keyword evidence="4" id="KW-1133">Transmembrane helix</keyword>
<evidence type="ECO:0000256" key="8">
    <source>
        <dbReference type="SAM" id="MobiDB-lite"/>
    </source>
</evidence>
<feature type="domain" description="Fibronectin type-III" evidence="10">
    <location>
        <begin position="166"/>
        <end position="271"/>
    </location>
</feature>
<evidence type="ECO:0000256" key="5">
    <source>
        <dbReference type="ARBA" id="ARBA00023136"/>
    </source>
</evidence>
<keyword evidence="6" id="KW-0675">Receptor</keyword>
<dbReference type="RefSeq" id="XP_072838921.1">
    <property type="nucleotide sequence ID" value="XM_072982820.1"/>
</dbReference>
<evidence type="ECO:0000256" key="6">
    <source>
        <dbReference type="ARBA" id="ARBA00023170"/>
    </source>
</evidence>
<evidence type="ECO:0000256" key="7">
    <source>
        <dbReference type="ARBA" id="ARBA00023180"/>
    </source>
</evidence>
<evidence type="ECO:0000256" key="1">
    <source>
        <dbReference type="ARBA" id="ARBA00004479"/>
    </source>
</evidence>
<keyword evidence="2" id="KW-0812">Transmembrane</keyword>
<evidence type="ECO:0000256" key="9">
    <source>
        <dbReference type="SAM" id="SignalP"/>
    </source>
</evidence>
<dbReference type="InterPro" id="IPR013783">
    <property type="entry name" value="Ig-like_fold"/>
</dbReference>
<dbReference type="Proteomes" id="UP001652642">
    <property type="component" value="Chromosome 13"/>
</dbReference>
<feature type="signal peptide" evidence="9">
    <location>
        <begin position="1"/>
        <end position="33"/>
    </location>
</feature>
<dbReference type="InterPro" id="IPR036116">
    <property type="entry name" value="FN3_sf"/>
</dbReference>
<feature type="region of interest" description="Disordered" evidence="8">
    <location>
        <begin position="350"/>
        <end position="370"/>
    </location>
</feature>
<dbReference type="PROSITE" id="PS50853">
    <property type="entry name" value="FN3"/>
    <property type="match status" value="1"/>
</dbReference>
<evidence type="ECO:0000256" key="2">
    <source>
        <dbReference type="ARBA" id="ARBA00022692"/>
    </source>
</evidence>
<evidence type="ECO:0000313" key="12">
    <source>
        <dbReference type="RefSeq" id="XP_072838921.1"/>
    </source>
</evidence>
<name>A0ABM5F0J8_9SAUR</name>
<feature type="region of interest" description="Disordered" evidence="8">
    <location>
        <begin position="502"/>
        <end position="527"/>
    </location>
</feature>
<organism evidence="11 12">
    <name type="scientific">Pogona vitticeps</name>
    <name type="common">central bearded dragon</name>
    <dbReference type="NCBI Taxonomy" id="103695"/>
    <lineage>
        <taxon>Eukaryota</taxon>
        <taxon>Metazoa</taxon>
        <taxon>Chordata</taxon>
        <taxon>Craniata</taxon>
        <taxon>Vertebrata</taxon>
        <taxon>Euteleostomi</taxon>
        <taxon>Lepidosauria</taxon>
        <taxon>Squamata</taxon>
        <taxon>Bifurcata</taxon>
        <taxon>Unidentata</taxon>
        <taxon>Episquamata</taxon>
        <taxon>Toxicofera</taxon>
        <taxon>Iguania</taxon>
        <taxon>Acrodonta</taxon>
        <taxon>Agamidae</taxon>
        <taxon>Amphibolurinae</taxon>
        <taxon>Pogona</taxon>
    </lineage>
</organism>
<keyword evidence="3 9" id="KW-0732">Signal</keyword>
<feature type="chain" id="PRO_5046529464" description="Fibronectin type-III domain-containing protein" evidence="9">
    <location>
        <begin position="34"/>
        <end position="527"/>
    </location>
</feature>
<dbReference type="Gene3D" id="2.60.40.10">
    <property type="entry name" value="Immunoglobulins"/>
    <property type="match status" value="1"/>
</dbReference>
<keyword evidence="11" id="KW-1185">Reference proteome</keyword>